<feature type="transmembrane region" description="Helical" evidence="1">
    <location>
        <begin position="132"/>
        <end position="151"/>
    </location>
</feature>
<keyword evidence="3" id="KW-1185">Reference proteome</keyword>
<evidence type="ECO:0000313" key="3">
    <source>
        <dbReference type="Proteomes" id="UP001630127"/>
    </source>
</evidence>
<feature type="transmembrane region" description="Helical" evidence="1">
    <location>
        <begin position="157"/>
        <end position="180"/>
    </location>
</feature>
<accession>A0ABD2YMI5</accession>
<dbReference type="AlphaFoldDB" id="A0ABD2YMI5"/>
<comment type="caution">
    <text evidence="2">The sequence shown here is derived from an EMBL/GenBank/DDBJ whole genome shotgun (WGS) entry which is preliminary data.</text>
</comment>
<evidence type="ECO:0000313" key="2">
    <source>
        <dbReference type="EMBL" id="KAL3507062.1"/>
    </source>
</evidence>
<dbReference type="Proteomes" id="UP001630127">
    <property type="component" value="Unassembled WGS sequence"/>
</dbReference>
<dbReference type="EMBL" id="JBJUIK010000013">
    <property type="protein sequence ID" value="KAL3507062.1"/>
    <property type="molecule type" value="Genomic_DNA"/>
</dbReference>
<evidence type="ECO:0000256" key="1">
    <source>
        <dbReference type="SAM" id="Phobius"/>
    </source>
</evidence>
<feature type="transmembrane region" description="Helical" evidence="1">
    <location>
        <begin position="54"/>
        <end position="76"/>
    </location>
</feature>
<protein>
    <submittedName>
        <fullName evidence="2">Uncharacterized protein</fullName>
    </submittedName>
</protein>
<keyword evidence="1" id="KW-0472">Membrane</keyword>
<sequence>MEGGDMSGDSGQELDSFNTAKVHNSIQIDGMAMKAEKVEVLYNGKSKDQDMQEAFYQTSAMSSRFGVIVLVTILILDQVQLQRRNHSTYLRKRKHLLVESNLVQKILQNCFNRRKHKKKCASMRYKWSCSEFLRAILPHVYLCYYFLSLTLCMCRFWLVYVGFGLSVTLFTVTLILYHAIG</sequence>
<gene>
    <name evidence="2" type="ORF">ACH5RR_032444</name>
</gene>
<name>A0ABD2YMI5_9GENT</name>
<keyword evidence="1" id="KW-0812">Transmembrane</keyword>
<reference evidence="2 3" key="1">
    <citation type="submission" date="2024-11" db="EMBL/GenBank/DDBJ databases">
        <title>A near-complete genome assembly of Cinchona calisaya.</title>
        <authorList>
            <person name="Lian D.C."/>
            <person name="Zhao X.W."/>
            <person name="Wei L."/>
        </authorList>
    </citation>
    <scope>NUCLEOTIDE SEQUENCE [LARGE SCALE GENOMIC DNA]</scope>
    <source>
        <tissue evidence="2">Nenye</tissue>
    </source>
</reference>
<proteinExistence type="predicted"/>
<keyword evidence="1" id="KW-1133">Transmembrane helix</keyword>
<organism evidence="2 3">
    <name type="scientific">Cinchona calisaya</name>
    <dbReference type="NCBI Taxonomy" id="153742"/>
    <lineage>
        <taxon>Eukaryota</taxon>
        <taxon>Viridiplantae</taxon>
        <taxon>Streptophyta</taxon>
        <taxon>Embryophyta</taxon>
        <taxon>Tracheophyta</taxon>
        <taxon>Spermatophyta</taxon>
        <taxon>Magnoliopsida</taxon>
        <taxon>eudicotyledons</taxon>
        <taxon>Gunneridae</taxon>
        <taxon>Pentapetalae</taxon>
        <taxon>asterids</taxon>
        <taxon>lamiids</taxon>
        <taxon>Gentianales</taxon>
        <taxon>Rubiaceae</taxon>
        <taxon>Cinchonoideae</taxon>
        <taxon>Cinchoneae</taxon>
        <taxon>Cinchona</taxon>
    </lineage>
</organism>